<dbReference type="Proteomes" id="UP001652625">
    <property type="component" value="Chromosome 14"/>
</dbReference>
<dbReference type="InterPro" id="IPR000242">
    <property type="entry name" value="PTP_cat"/>
</dbReference>
<evidence type="ECO:0000256" key="2">
    <source>
        <dbReference type="ARBA" id="ARBA00013064"/>
    </source>
</evidence>
<dbReference type="SUPFAM" id="SSF49265">
    <property type="entry name" value="Fibronectin type III"/>
    <property type="match status" value="2"/>
</dbReference>
<evidence type="ECO:0000256" key="7">
    <source>
        <dbReference type="ARBA" id="ARBA00022989"/>
    </source>
</evidence>
<dbReference type="PROSITE" id="PS50055">
    <property type="entry name" value="TYR_PHOSPHATASE_PTP"/>
    <property type="match status" value="2"/>
</dbReference>
<feature type="domain" description="Tyrosine specific protein phosphatases" evidence="13">
    <location>
        <begin position="1314"/>
        <end position="1389"/>
    </location>
</feature>
<sequence>MIVICNSIYAFYFSKKKNYGFLYVLSVLTAIDAGIEFTNNDPNRKIQVEDTKNAVFEWQFNMTDESKLITFGFESKENSREVIIAGKQKNNPLEFNNEQSTKRYGSSNVVISTDELTFAVLTLRSVQLKVDDGVKFFCQIRTSSMFVAKSTIVLEVITLPVFITKLQPVYTFNERDKFLLSCGAEAKPAANLTLVKDGMTLSNALDKIEFEVLSAKREHAGAYICLATNDAGSINCTSQIIIQYEPKINREKSTIRIGSYINNPKPTTLLCIADGFPEPTYRWNNPLGHQNSVTFSYTFQMPTSSHFGDYKCQAYNVVGVDTLIINVFEISKPDAVEASIIYLTARSAMISYVIPTNLGNGVLKKLCLSYWYSGSNPINIALNSSLTMYEINNLEPYTEYTVNITVQNEFFTSDDQIQKFKTSAAAPSSPANIKAIALSSTHIMVQWNPPKHPNGVITNYSVKFFEQNSVSFDEAKLFPQELKLKADFEHLKPNTPYLIFVQASNTAGSGEWSKVIVKSTEPLAPSEPLGVKVEVLDSQNVKIIWFPPFPMTEESTMYELKWSYYSKEMHKTYEESLPVNPGETENRALLLSKMLPYSDYSISVREAVGNNIWGNFSVPVNFTLQEGVPDIPMKLAMLKTTHDESLLMWLRPNRINGVLRKFAVDYENESGIYSDTVAVNLYNQNNETFYHTILNLKDNAEYTVSVKAFSSKFYSTPSNAIRFKTLPGTSVEVFAQTATSSNTGQIYGGVFSVVALIMLAAVIYIFSIRKRRLKRKCSETSQSIMKLSNIDSLPVNDLESMQHSSSINSFIPSEYAQSLQRSFAPLKPISVSVLKDYVSKQHANRDKGFIDEFRSIKPEGDFTFEISMRPENKCKNRYANILAYDHSRVVLNTVENLEGSDYVNANYIDGYTRKSKFIATQGPVQAAFKDFWRMVWEQNTETIVMITNFVEKSRIKCQKYWPNINDKFEIYGDINVEIVDETELADYIVRRFKVYHIKFDRQKTRLVMHYQFLSWPDHGVPQFGTPLLQFVKRVRSVSDQNSGPIVLHCSAGVGRTGTYIAIDNMLDQIALEKTVDIFGCVSHIRTQRSLMVQTEGQYIFIYKTLLEAVSCGNTEVTADELQARIKHLDNLNPGSAKTYLQEEFDRLDLNLEINSSHESAILPANIEKNRFNDVLPYESTRVKLWPFPEVEGSDYINASFIDGYQQREAYILTQAPLETSIHDFWRMVWEYEVFSLVMISSVKERDKHHCYPYWPIKNEAAVFDLLRVQIAAEEEKTGFVKREFIVTNSKNGESRTVSHLMFFDWPEDEAPNIANILEMIGQLQNIQQKTGNGSIIIHCSDGSGRSGTLAALMYCLERIKHEAMVDVFQTIRSMRTQRIAIVNTLTLYQFIYAAVRSFLDCFSAYSNFK</sequence>
<dbReference type="SMART" id="SM00409">
    <property type="entry name" value="IG"/>
    <property type="match status" value="1"/>
</dbReference>
<keyword evidence="8 11" id="KW-0472">Membrane</keyword>
<keyword evidence="5" id="KW-0378">Hydrolase</keyword>
<feature type="domain" description="Fibronectin type-III" evidence="15">
    <location>
        <begin position="429"/>
        <end position="523"/>
    </location>
</feature>
<dbReference type="InterPro" id="IPR003599">
    <property type="entry name" value="Ig_sub"/>
</dbReference>
<proteinExistence type="predicted"/>
<dbReference type="PRINTS" id="PR00700">
    <property type="entry name" value="PRTYPHPHTASE"/>
</dbReference>
<dbReference type="Pfam" id="PF00102">
    <property type="entry name" value="Y_phosphatase"/>
    <property type="match status" value="2"/>
</dbReference>
<dbReference type="CDD" id="cd00063">
    <property type="entry name" value="FN3"/>
    <property type="match status" value="3"/>
</dbReference>
<keyword evidence="3 11" id="KW-0812">Transmembrane</keyword>
<dbReference type="InterPro" id="IPR016130">
    <property type="entry name" value="Tyr_Pase_AS"/>
</dbReference>
<dbReference type="SMART" id="SM00404">
    <property type="entry name" value="PTPc_motif"/>
    <property type="match status" value="2"/>
</dbReference>
<dbReference type="GeneID" id="101234962"/>
<feature type="domain" description="Tyrosine-protein phosphatase" evidence="12">
    <location>
        <begin position="1140"/>
        <end position="1398"/>
    </location>
</feature>
<dbReference type="InterPro" id="IPR003961">
    <property type="entry name" value="FN3_dom"/>
</dbReference>
<evidence type="ECO:0000256" key="9">
    <source>
        <dbReference type="ARBA" id="ARBA00023180"/>
    </source>
</evidence>
<feature type="transmembrane region" description="Helical" evidence="11">
    <location>
        <begin position="746"/>
        <end position="766"/>
    </location>
</feature>
<dbReference type="PROSITE" id="PS00383">
    <property type="entry name" value="TYR_PHOSPHATASE_1"/>
    <property type="match status" value="2"/>
</dbReference>
<evidence type="ECO:0000313" key="17">
    <source>
        <dbReference type="RefSeq" id="XP_065674264.1"/>
    </source>
</evidence>
<reference evidence="17" key="1">
    <citation type="submission" date="2025-08" db="UniProtKB">
        <authorList>
            <consortium name="RefSeq"/>
        </authorList>
    </citation>
    <scope>IDENTIFICATION</scope>
</reference>
<dbReference type="Gene3D" id="2.60.40.10">
    <property type="entry name" value="Immunoglobulins"/>
    <property type="match status" value="6"/>
</dbReference>
<evidence type="ECO:0000313" key="16">
    <source>
        <dbReference type="Proteomes" id="UP001652625"/>
    </source>
</evidence>
<feature type="domain" description="Tyrosine-protein phosphatase" evidence="12">
    <location>
        <begin position="849"/>
        <end position="1108"/>
    </location>
</feature>
<dbReference type="PANTHER" id="PTHR46957">
    <property type="entry name" value="CYTOKINE RECEPTOR"/>
    <property type="match status" value="1"/>
</dbReference>
<keyword evidence="4" id="KW-0732">Signal</keyword>
<keyword evidence="7 11" id="KW-1133">Transmembrane helix</keyword>
<dbReference type="RefSeq" id="XP_065674264.1">
    <property type="nucleotide sequence ID" value="XM_065818192.1"/>
</dbReference>
<dbReference type="SUPFAM" id="SSF48726">
    <property type="entry name" value="Immunoglobulin"/>
    <property type="match status" value="2"/>
</dbReference>
<feature type="transmembrane region" description="Helical" evidence="11">
    <location>
        <begin position="1379"/>
        <end position="1399"/>
    </location>
</feature>
<dbReference type="InterPro" id="IPR003598">
    <property type="entry name" value="Ig_sub2"/>
</dbReference>
<dbReference type="EC" id="3.1.3.48" evidence="2"/>
<feature type="domain" description="Ig-like" evidence="14">
    <location>
        <begin position="246"/>
        <end position="331"/>
    </location>
</feature>
<keyword evidence="16" id="KW-1185">Reference proteome</keyword>
<dbReference type="SMART" id="SM00060">
    <property type="entry name" value="FN3"/>
    <property type="match status" value="4"/>
</dbReference>
<feature type="domain" description="Ig-like" evidence="14">
    <location>
        <begin position="160"/>
        <end position="241"/>
    </location>
</feature>
<evidence type="ECO:0000259" key="12">
    <source>
        <dbReference type="PROSITE" id="PS50055"/>
    </source>
</evidence>
<organism evidence="16 17">
    <name type="scientific">Hydra vulgaris</name>
    <name type="common">Hydra</name>
    <name type="synonym">Hydra attenuata</name>
    <dbReference type="NCBI Taxonomy" id="6087"/>
    <lineage>
        <taxon>Eukaryota</taxon>
        <taxon>Metazoa</taxon>
        <taxon>Cnidaria</taxon>
        <taxon>Hydrozoa</taxon>
        <taxon>Hydroidolina</taxon>
        <taxon>Anthoathecata</taxon>
        <taxon>Aplanulata</taxon>
        <taxon>Hydridae</taxon>
        <taxon>Hydra</taxon>
    </lineage>
</organism>
<evidence type="ECO:0000256" key="10">
    <source>
        <dbReference type="ARBA" id="ARBA00051722"/>
    </source>
</evidence>
<dbReference type="InterPro" id="IPR050713">
    <property type="entry name" value="RTP_Phos/Ushers"/>
</dbReference>
<dbReference type="PROSITE" id="PS50853">
    <property type="entry name" value="FN3"/>
    <property type="match status" value="4"/>
</dbReference>
<evidence type="ECO:0000256" key="1">
    <source>
        <dbReference type="ARBA" id="ARBA00004479"/>
    </source>
</evidence>
<feature type="domain" description="Fibronectin type-III" evidence="15">
    <location>
        <begin position="332"/>
        <end position="426"/>
    </location>
</feature>
<keyword evidence="17" id="KW-0675">Receptor</keyword>
<feature type="domain" description="Fibronectin type-III" evidence="15">
    <location>
        <begin position="527"/>
        <end position="627"/>
    </location>
</feature>
<dbReference type="SMART" id="SM00408">
    <property type="entry name" value="IGc2"/>
    <property type="match status" value="2"/>
</dbReference>
<dbReference type="InterPro" id="IPR029021">
    <property type="entry name" value="Prot-tyrosine_phosphatase-like"/>
</dbReference>
<dbReference type="InterPro" id="IPR036179">
    <property type="entry name" value="Ig-like_dom_sf"/>
</dbReference>
<keyword evidence="6" id="KW-0904">Protein phosphatase</keyword>
<keyword evidence="9" id="KW-0325">Glycoprotein</keyword>
<dbReference type="InterPro" id="IPR007110">
    <property type="entry name" value="Ig-like_dom"/>
</dbReference>
<evidence type="ECO:0000259" key="13">
    <source>
        <dbReference type="PROSITE" id="PS50056"/>
    </source>
</evidence>
<dbReference type="SMART" id="SM00194">
    <property type="entry name" value="PTPc"/>
    <property type="match status" value="2"/>
</dbReference>
<gene>
    <name evidence="17" type="primary">LOC101234962</name>
</gene>
<evidence type="ECO:0000259" key="15">
    <source>
        <dbReference type="PROSITE" id="PS50853"/>
    </source>
</evidence>
<evidence type="ECO:0000256" key="6">
    <source>
        <dbReference type="ARBA" id="ARBA00022912"/>
    </source>
</evidence>
<evidence type="ECO:0000256" key="5">
    <source>
        <dbReference type="ARBA" id="ARBA00022801"/>
    </source>
</evidence>
<protein>
    <recommendedName>
        <fullName evidence="2">protein-tyrosine-phosphatase</fullName>
        <ecNumber evidence="2">3.1.3.48</ecNumber>
    </recommendedName>
</protein>
<dbReference type="InterPro" id="IPR036116">
    <property type="entry name" value="FN3_sf"/>
</dbReference>
<dbReference type="Gene3D" id="3.90.190.10">
    <property type="entry name" value="Protein tyrosine phosphatase superfamily"/>
    <property type="match status" value="2"/>
</dbReference>
<comment type="subcellular location">
    <subcellularLocation>
        <location evidence="1">Membrane</location>
        <topology evidence="1">Single-pass type I membrane protein</topology>
    </subcellularLocation>
</comment>
<dbReference type="InterPro" id="IPR000387">
    <property type="entry name" value="Tyr_Pase_dom"/>
</dbReference>
<dbReference type="PANTHER" id="PTHR46957:SF6">
    <property type="entry name" value="PROTEIN-TYROSINE-PHOSPHATASE"/>
    <property type="match status" value="1"/>
</dbReference>
<feature type="domain" description="Fibronectin type-III" evidence="15">
    <location>
        <begin position="631"/>
        <end position="728"/>
    </location>
</feature>
<name>A0ABM4DIE1_HYDVU</name>
<dbReference type="PROSITE" id="PS50056">
    <property type="entry name" value="TYR_PHOSPHATASE_2"/>
    <property type="match status" value="2"/>
</dbReference>
<evidence type="ECO:0000259" key="14">
    <source>
        <dbReference type="PROSITE" id="PS50835"/>
    </source>
</evidence>
<evidence type="ECO:0000256" key="3">
    <source>
        <dbReference type="ARBA" id="ARBA00022692"/>
    </source>
</evidence>
<feature type="domain" description="Tyrosine specific protein phosphatases" evidence="13">
    <location>
        <begin position="1028"/>
        <end position="1099"/>
    </location>
</feature>
<dbReference type="Pfam" id="PF00041">
    <property type="entry name" value="fn3"/>
    <property type="match status" value="2"/>
</dbReference>
<evidence type="ECO:0000256" key="4">
    <source>
        <dbReference type="ARBA" id="ARBA00022729"/>
    </source>
</evidence>
<evidence type="ECO:0000256" key="8">
    <source>
        <dbReference type="ARBA" id="ARBA00023136"/>
    </source>
</evidence>
<accession>A0ABM4DIE1</accession>
<evidence type="ECO:0000256" key="11">
    <source>
        <dbReference type="SAM" id="Phobius"/>
    </source>
</evidence>
<dbReference type="PROSITE" id="PS50835">
    <property type="entry name" value="IG_LIKE"/>
    <property type="match status" value="2"/>
</dbReference>
<dbReference type="InterPro" id="IPR013783">
    <property type="entry name" value="Ig-like_fold"/>
</dbReference>
<dbReference type="SUPFAM" id="SSF52799">
    <property type="entry name" value="(Phosphotyrosine protein) phosphatases II"/>
    <property type="match status" value="2"/>
</dbReference>
<comment type="catalytic activity">
    <reaction evidence="10">
        <text>O-phospho-L-tyrosyl-[protein] + H2O = L-tyrosyl-[protein] + phosphate</text>
        <dbReference type="Rhea" id="RHEA:10684"/>
        <dbReference type="Rhea" id="RHEA-COMP:10136"/>
        <dbReference type="Rhea" id="RHEA-COMP:20101"/>
        <dbReference type="ChEBI" id="CHEBI:15377"/>
        <dbReference type="ChEBI" id="CHEBI:43474"/>
        <dbReference type="ChEBI" id="CHEBI:46858"/>
        <dbReference type="ChEBI" id="CHEBI:61978"/>
        <dbReference type="EC" id="3.1.3.48"/>
    </reaction>
</comment>
<dbReference type="InterPro" id="IPR003595">
    <property type="entry name" value="Tyr_Pase_cat"/>
</dbReference>